<feature type="transmembrane region" description="Helical" evidence="1">
    <location>
        <begin position="269"/>
        <end position="292"/>
    </location>
</feature>
<comment type="caution">
    <text evidence="3">The sequence shown here is derived from an EMBL/GenBank/DDBJ whole genome shotgun (WGS) entry which is preliminary data.</text>
</comment>
<evidence type="ECO:0000313" key="4">
    <source>
        <dbReference type="Proteomes" id="UP000540989"/>
    </source>
</evidence>
<feature type="transmembrane region" description="Helical" evidence="1">
    <location>
        <begin position="304"/>
        <end position="322"/>
    </location>
</feature>
<organism evidence="3 4">
    <name type="scientific">Granulicella aggregans</name>
    <dbReference type="NCBI Taxonomy" id="474949"/>
    <lineage>
        <taxon>Bacteria</taxon>
        <taxon>Pseudomonadati</taxon>
        <taxon>Acidobacteriota</taxon>
        <taxon>Terriglobia</taxon>
        <taxon>Terriglobales</taxon>
        <taxon>Acidobacteriaceae</taxon>
        <taxon>Granulicella</taxon>
    </lineage>
</organism>
<feature type="transmembrane region" description="Helical" evidence="1">
    <location>
        <begin position="239"/>
        <end position="257"/>
    </location>
</feature>
<feature type="transmembrane region" description="Helical" evidence="1">
    <location>
        <begin position="46"/>
        <end position="66"/>
    </location>
</feature>
<keyword evidence="4" id="KW-1185">Reference proteome</keyword>
<dbReference type="Proteomes" id="UP000540989">
    <property type="component" value="Unassembled WGS sequence"/>
</dbReference>
<feature type="transmembrane region" description="Helical" evidence="1">
    <location>
        <begin position="125"/>
        <end position="153"/>
    </location>
</feature>
<dbReference type="GO" id="GO:0016020">
    <property type="term" value="C:membrane"/>
    <property type="evidence" value="ECO:0007669"/>
    <property type="project" value="TreeGrafter"/>
</dbReference>
<dbReference type="AlphaFoldDB" id="A0A7W8E3T0"/>
<dbReference type="Pfam" id="PF01757">
    <property type="entry name" value="Acyl_transf_3"/>
    <property type="match status" value="1"/>
</dbReference>
<dbReference type="EMBL" id="JACHIP010000002">
    <property type="protein sequence ID" value="MBB5056450.1"/>
    <property type="molecule type" value="Genomic_DNA"/>
</dbReference>
<dbReference type="RefSeq" id="WP_184214394.1">
    <property type="nucleotide sequence ID" value="NZ_JACHIP010000002.1"/>
</dbReference>
<dbReference type="GO" id="GO:0000271">
    <property type="term" value="P:polysaccharide biosynthetic process"/>
    <property type="evidence" value="ECO:0007669"/>
    <property type="project" value="TreeGrafter"/>
</dbReference>
<reference evidence="3 4" key="1">
    <citation type="submission" date="2020-08" db="EMBL/GenBank/DDBJ databases">
        <title>Genomic Encyclopedia of Type Strains, Phase IV (KMG-V): Genome sequencing to study the core and pangenomes of soil and plant-associated prokaryotes.</title>
        <authorList>
            <person name="Whitman W."/>
        </authorList>
    </citation>
    <scope>NUCLEOTIDE SEQUENCE [LARGE SCALE GENOMIC DNA]</scope>
    <source>
        <strain evidence="3 4">M8UP14</strain>
    </source>
</reference>
<dbReference type="InterPro" id="IPR050879">
    <property type="entry name" value="Acyltransferase_3"/>
</dbReference>
<name>A0A7W8E3T0_9BACT</name>
<feature type="transmembrane region" description="Helical" evidence="1">
    <location>
        <begin position="334"/>
        <end position="355"/>
    </location>
</feature>
<feature type="transmembrane region" description="Helical" evidence="1">
    <location>
        <begin position="206"/>
        <end position="227"/>
    </location>
</feature>
<keyword evidence="1" id="KW-1133">Transmembrane helix</keyword>
<feature type="transmembrane region" description="Helical" evidence="1">
    <location>
        <begin position="165"/>
        <end position="186"/>
    </location>
</feature>
<dbReference type="PANTHER" id="PTHR23028:SF53">
    <property type="entry name" value="ACYL_TRANSF_3 DOMAIN-CONTAINING PROTEIN"/>
    <property type="match status" value="1"/>
</dbReference>
<keyword evidence="1" id="KW-0812">Transmembrane</keyword>
<evidence type="ECO:0000256" key="1">
    <source>
        <dbReference type="SAM" id="Phobius"/>
    </source>
</evidence>
<protein>
    <submittedName>
        <fullName evidence="3">Peptidoglycan/LPS O-acetylase OafA/YrhL</fullName>
    </submittedName>
</protein>
<dbReference type="InterPro" id="IPR002656">
    <property type="entry name" value="Acyl_transf_3_dom"/>
</dbReference>
<dbReference type="PANTHER" id="PTHR23028">
    <property type="entry name" value="ACETYLTRANSFERASE"/>
    <property type="match status" value="1"/>
</dbReference>
<feature type="transmembrane region" description="Helical" evidence="1">
    <location>
        <begin position="87"/>
        <end position="105"/>
    </location>
</feature>
<keyword evidence="1" id="KW-0472">Membrane</keyword>
<gene>
    <name evidence="3" type="ORF">HDF16_001135</name>
</gene>
<proteinExistence type="predicted"/>
<feature type="domain" description="Acyltransferase 3" evidence="2">
    <location>
        <begin position="14"/>
        <end position="346"/>
    </location>
</feature>
<accession>A0A7W8E3T0</accession>
<sequence>MSSASAIRKPSLPALTGLRTLLALSIVFFHFTPPHMAAVAPIIENGYIFVGFFFLMSGYILSYNYADRVGMNKREFWLARFSRLYPVYLLALALSFQMLVSEWSARSHTEFWQGVFLTPLLLQGWLPNLATFWNTVAWTLSCEMMLYLAFPYLIRVSLPRQPWKLIALFLGLWLVGMVPHVLYLTLNPDHLAAPADRYTATHLIRILKYTPPSYICTFLCGLTLGQLQSVLKLRGRERTGIAVLALAAIGAALYVFLPSLPYVLLHGGLLMPLFAALTVGLSGANPVASLFAFPPLVYVGRATFCLYLLHFNALMLIQSSHISQKLHLEALDPWLSYVAVVVLALAAHSFVEVPARKLILRHLGRKEALVKKDAAEGTFAELSPSQR</sequence>
<evidence type="ECO:0000259" key="2">
    <source>
        <dbReference type="Pfam" id="PF01757"/>
    </source>
</evidence>
<dbReference type="GO" id="GO:0016747">
    <property type="term" value="F:acyltransferase activity, transferring groups other than amino-acyl groups"/>
    <property type="evidence" value="ECO:0007669"/>
    <property type="project" value="InterPro"/>
</dbReference>
<evidence type="ECO:0000313" key="3">
    <source>
        <dbReference type="EMBL" id="MBB5056450.1"/>
    </source>
</evidence>